<evidence type="ECO:0000256" key="2">
    <source>
        <dbReference type="ARBA" id="ARBA00022475"/>
    </source>
</evidence>
<keyword evidence="2" id="KW-1003">Cell membrane</keyword>
<dbReference type="Pfam" id="PF06271">
    <property type="entry name" value="RDD"/>
    <property type="match status" value="1"/>
</dbReference>
<dbReference type="GO" id="GO:0005886">
    <property type="term" value="C:plasma membrane"/>
    <property type="evidence" value="ECO:0007669"/>
    <property type="project" value="UniProtKB-SubCell"/>
</dbReference>
<evidence type="ECO:0000313" key="7">
    <source>
        <dbReference type="Proteomes" id="UP000006265"/>
    </source>
</evidence>
<sequence length="326" mass="35218">MTAGTLEDQDAAASAQGSDRPASWPARAGAFAVDVLVGLAVLAALGVGAWSVWAEPDADGLWWGYVVAGAVVLAAMVANRLFLPTVTGWTLGRAVFGIQVRRADGSPPGVLRLTLRELAHLLDTAAVGLGWLWPLWERRGRTFADLLARTEVRTAKRPARDVRRDCALVLVAATLVCVAATGLSYLGVYRPQRAAETAYQQISEQGPRIVEQLLSYHKDTLQEDFSRAQALTTDEYREELIAQQQVAQRAGVTDNEYFAVASAVLSATPHDAAMLVALQGQRGSNPQDLKFITATVRAEFVRDGNGEWKVDKLTVLKQPLMNVAGQ</sequence>
<dbReference type="InterPro" id="IPR010432">
    <property type="entry name" value="RDD"/>
</dbReference>
<comment type="subcellular location">
    <subcellularLocation>
        <location evidence="1">Cell membrane</location>
        <topology evidence="1">Multi-pass membrane protein</topology>
    </subcellularLocation>
</comment>
<keyword evidence="3" id="KW-0812">Transmembrane</keyword>
<protein>
    <submittedName>
        <fullName evidence="6">RDD family protein</fullName>
    </submittedName>
</protein>
<dbReference type="PANTHER" id="PTHR36115">
    <property type="entry name" value="PROLINE-RICH ANTIGEN HOMOLOG-RELATED"/>
    <property type="match status" value="1"/>
</dbReference>
<name>K5BHP1_MYCHD</name>
<accession>K5BHP1</accession>
<evidence type="ECO:0000256" key="3">
    <source>
        <dbReference type="ARBA" id="ARBA00022692"/>
    </source>
</evidence>
<reference evidence="6 7" key="1">
    <citation type="journal article" date="2012" name="J. Bacteriol.">
        <title>Genome sequence of Mycobacterium hassiacum DSM 44199, a rare source of heat-stable mycobacterial proteins.</title>
        <authorList>
            <person name="Tiago I."/>
            <person name="Maranha A."/>
            <person name="Mendes V."/>
            <person name="Alarico S."/>
            <person name="Moynihan P.J."/>
            <person name="Clarke A.J."/>
            <person name="Macedo-Ribeiro S."/>
            <person name="Pereira P.J."/>
            <person name="Empadinhas N."/>
        </authorList>
    </citation>
    <scope>NUCLEOTIDE SEQUENCE [LARGE SCALE GENOMIC DNA]</scope>
    <source>
        <strain evidence="7">DSM 44199 / CIP 105218 / JCM 12690 / 3849</strain>
    </source>
</reference>
<proteinExistence type="predicted"/>
<dbReference type="PATRIC" id="fig|1122247.3.peg.136"/>
<dbReference type="OrthoDB" id="9793824at2"/>
<comment type="caution">
    <text evidence="6">The sequence shown here is derived from an EMBL/GenBank/DDBJ whole genome shotgun (WGS) entry which is preliminary data.</text>
</comment>
<dbReference type="PANTHER" id="PTHR36115:SF6">
    <property type="entry name" value="PROLINE-RICH ANTIGEN HOMOLOG"/>
    <property type="match status" value="1"/>
</dbReference>
<dbReference type="eggNOG" id="COG1714">
    <property type="taxonomic scope" value="Bacteria"/>
</dbReference>
<evidence type="ECO:0000256" key="5">
    <source>
        <dbReference type="ARBA" id="ARBA00023136"/>
    </source>
</evidence>
<evidence type="ECO:0000256" key="4">
    <source>
        <dbReference type="ARBA" id="ARBA00022989"/>
    </source>
</evidence>
<organism evidence="6 7">
    <name type="scientific">Mycolicibacterium hassiacum (strain DSM 44199 / CIP 105218 / JCM 12690 / 3849)</name>
    <name type="common">Mycobacterium hassiacum</name>
    <dbReference type="NCBI Taxonomy" id="1122247"/>
    <lineage>
        <taxon>Bacteria</taxon>
        <taxon>Bacillati</taxon>
        <taxon>Actinomycetota</taxon>
        <taxon>Actinomycetes</taxon>
        <taxon>Mycobacteriales</taxon>
        <taxon>Mycobacteriaceae</taxon>
        <taxon>Mycolicibacterium</taxon>
    </lineage>
</organism>
<dbReference type="InterPro" id="IPR051791">
    <property type="entry name" value="Pra-immunoreactive"/>
</dbReference>
<dbReference type="RefSeq" id="WP_005623370.1">
    <property type="nucleotide sequence ID" value="NZ_AMRA01000006.1"/>
</dbReference>
<dbReference type="EMBL" id="AMRA01000006">
    <property type="protein sequence ID" value="EKF25852.1"/>
    <property type="molecule type" value="Genomic_DNA"/>
</dbReference>
<keyword evidence="4" id="KW-1133">Transmembrane helix</keyword>
<dbReference type="STRING" id="1122247.GCA_000379865_03671"/>
<evidence type="ECO:0000313" key="6">
    <source>
        <dbReference type="EMBL" id="EKF25852.1"/>
    </source>
</evidence>
<keyword evidence="5" id="KW-0472">Membrane</keyword>
<gene>
    <name evidence="6" type="ORF">C731_0147</name>
</gene>
<keyword evidence="7" id="KW-1185">Reference proteome</keyword>
<dbReference type="Proteomes" id="UP000006265">
    <property type="component" value="Unassembled WGS sequence"/>
</dbReference>
<dbReference type="AlphaFoldDB" id="K5BHP1"/>
<evidence type="ECO:0000256" key="1">
    <source>
        <dbReference type="ARBA" id="ARBA00004651"/>
    </source>
</evidence>